<dbReference type="GO" id="GO:0004714">
    <property type="term" value="F:transmembrane receptor protein tyrosine kinase activity"/>
    <property type="evidence" value="ECO:0007669"/>
    <property type="project" value="InterPro"/>
</dbReference>
<name>A0A6P3ZMN2_ZIZJJ</name>
<keyword evidence="13" id="KW-1185">Reference proteome</keyword>
<dbReference type="GO" id="GO:0016020">
    <property type="term" value="C:membrane"/>
    <property type="evidence" value="ECO:0007669"/>
    <property type="project" value="UniProtKB-SubCell"/>
</dbReference>
<dbReference type="InParanoid" id="A0A6P3ZMN2"/>
<keyword evidence="2" id="KW-0418">Kinase</keyword>
<protein>
    <submittedName>
        <fullName evidence="14">Probable receptor-like protein kinase At5g39030</fullName>
    </submittedName>
</protein>
<evidence type="ECO:0000256" key="11">
    <source>
        <dbReference type="SAM" id="SignalP"/>
    </source>
</evidence>
<evidence type="ECO:0000313" key="13">
    <source>
        <dbReference type="Proteomes" id="UP001652623"/>
    </source>
</evidence>
<evidence type="ECO:0000313" key="14">
    <source>
        <dbReference type="RefSeq" id="XP_015880413.2"/>
    </source>
</evidence>
<evidence type="ECO:0000256" key="7">
    <source>
        <dbReference type="ARBA" id="ARBA00022840"/>
    </source>
</evidence>
<comment type="subcellular location">
    <subcellularLocation>
        <location evidence="1">Membrane</location>
        <topology evidence="1">Single-pass type I membrane protein</topology>
    </subcellularLocation>
</comment>
<keyword evidence="5 11" id="KW-0732">Signal</keyword>
<keyword evidence="8" id="KW-1133">Transmembrane helix</keyword>
<dbReference type="Gene3D" id="2.60.120.430">
    <property type="entry name" value="Galactose-binding lectin"/>
    <property type="match status" value="1"/>
</dbReference>
<evidence type="ECO:0000256" key="2">
    <source>
        <dbReference type="ARBA" id="ARBA00022527"/>
    </source>
</evidence>
<feature type="domain" description="Malectin-like" evidence="12">
    <location>
        <begin position="34"/>
        <end position="241"/>
    </location>
</feature>
<keyword evidence="6" id="KW-0547">Nucleotide-binding</keyword>
<dbReference type="Proteomes" id="UP001652623">
    <property type="component" value="Chromosome 4"/>
</dbReference>
<dbReference type="AlphaFoldDB" id="A0A6P3ZMN2"/>
<dbReference type="PANTHER" id="PTHR34590:SF5">
    <property type="entry name" value="OS04G0586500 PROTEIN"/>
    <property type="match status" value="1"/>
</dbReference>
<evidence type="ECO:0000259" key="12">
    <source>
        <dbReference type="Pfam" id="PF12819"/>
    </source>
</evidence>
<evidence type="ECO:0000256" key="9">
    <source>
        <dbReference type="ARBA" id="ARBA00023136"/>
    </source>
</evidence>
<keyword evidence="9" id="KW-0472">Membrane</keyword>
<feature type="chain" id="PRO_5046293387" evidence="11">
    <location>
        <begin position="20"/>
        <end position="252"/>
    </location>
</feature>
<sequence>MHSLAICLLFFHLLFSTIAIETQQPCKSTECYLLNCGSSSNLKSSDNRYWEGDNHSSFSDQPKILEAGSSSASNASEKDPFVPQVPFMTARIFLSKFTYSFPVTSGQKFIRLYFYPATYSGHAKSQFFFSITANGFTLTKNFSAYLTASAMNSPNPTLEKEFIVNMPKNERLLNITFNPSPSSYAFINGIEVVSMPENLYLGPIDKPIVFVNNMETSIQLDMGTALETVYRVSVGGGQMISGVNDTAGMFRT</sequence>
<evidence type="ECO:0000256" key="4">
    <source>
        <dbReference type="ARBA" id="ARBA00022692"/>
    </source>
</evidence>
<gene>
    <name evidence="14" type="primary">LOC107416443</name>
</gene>
<feature type="signal peptide" evidence="11">
    <location>
        <begin position="1"/>
        <end position="19"/>
    </location>
</feature>
<evidence type="ECO:0000256" key="10">
    <source>
        <dbReference type="ARBA" id="ARBA00023180"/>
    </source>
</evidence>
<dbReference type="InterPro" id="IPR024788">
    <property type="entry name" value="Malectin-like_Carb-bd_dom"/>
</dbReference>
<organism evidence="13 14">
    <name type="scientific">Ziziphus jujuba</name>
    <name type="common">Chinese jujube</name>
    <name type="synonym">Ziziphus sativa</name>
    <dbReference type="NCBI Taxonomy" id="326968"/>
    <lineage>
        <taxon>Eukaryota</taxon>
        <taxon>Viridiplantae</taxon>
        <taxon>Streptophyta</taxon>
        <taxon>Embryophyta</taxon>
        <taxon>Tracheophyta</taxon>
        <taxon>Spermatophyta</taxon>
        <taxon>Magnoliopsida</taxon>
        <taxon>eudicotyledons</taxon>
        <taxon>Gunneridae</taxon>
        <taxon>Pentapetalae</taxon>
        <taxon>rosids</taxon>
        <taxon>fabids</taxon>
        <taxon>Rosales</taxon>
        <taxon>Rhamnaceae</taxon>
        <taxon>Paliureae</taxon>
        <taxon>Ziziphus</taxon>
    </lineage>
</organism>
<keyword evidence="10" id="KW-0325">Glycoprotein</keyword>
<evidence type="ECO:0000256" key="6">
    <source>
        <dbReference type="ARBA" id="ARBA00022741"/>
    </source>
</evidence>
<accession>A0A6P3ZMN2</accession>
<dbReference type="InterPro" id="IPR045272">
    <property type="entry name" value="ANXUR1/2-like"/>
</dbReference>
<keyword evidence="3" id="KW-0808">Transferase</keyword>
<evidence type="ECO:0000256" key="8">
    <source>
        <dbReference type="ARBA" id="ARBA00022989"/>
    </source>
</evidence>
<dbReference type="KEGG" id="zju:107416443"/>
<dbReference type="GeneID" id="107416443"/>
<dbReference type="PANTHER" id="PTHR34590">
    <property type="entry name" value="OS03G0124300 PROTEIN-RELATED"/>
    <property type="match status" value="1"/>
</dbReference>
<dbReference type="Pfam" id="PF12819">
    <property type="entry name" value="Malectin_like"/>
    <property type="match status" value="1"/>
</dbReference>
<keyword evidence="2" id="KW-0723">Serine/threonine-protein kinase</keyword>
<keyword evidence="7" id="KW-0067">ATP-binding</keyword>
<keyword evidence="4" id="KW-0812">Transmembrane</keyword>
<dbReference type="GO" id="GO:0004674">
    <property type="term" value="F:protein serine/threonine kinase activity"/>
    <property type="evidence" value="ECO:0007669"/>
    <property type="project" value="UniProtKB-KW"/>
</dbReference>
<proteinExistence type="predicted"/>
<evidence type="ECO:0000256" key="3">
    <source>
        <dbReference type="ARBA" id="ARBA00022679"/>
    </source>
</evidence>
<evidence type="ECO:0000256" key="5">
    <source>
        <dbReference type="ARBA" id="ARBA00022729"/>
    </source>
</evidence>
<reference evidence="14" key="1">
    <citation type="submission" date="2025-08" db="UniProtKB">
        <authorList>
            <consortium name="RefSeq"/>
        </authorList>
    </citation>
    <scope>IDENTIFICATION</scope>
    <source>
        <tissue evidence="14">Seedling</tissue>
    </source>
</reference>
<evidence type="ECO:0000256" key="1">
    <source>
        <dbReference type="ARBA" id="ARBA00004479"/>
    </source>
</evidence>
<dbReference type="RefSeq" id="XP_015880413.2">
    <property type="nucleotide sequence ID" value="XM_016024927.4"/>
</dbReference>
<dbReference type="GO" id="GO:0005524">
    <property type="term" value="F:ATP binding"/>
    <property type="evidence" value="ECO:0007669"/>
    <property type="project" value="UniProtKB-KW"/>
</dbReference>